<dbReference type="GO" id="GO:0016747">
    <property type="term" value="F:acyltransferase activity, transferring groups other than amino-acyl groups"/>
    <property type="evidence" value="ECO:0007669"/>
    <property type="project" value="InterPro"/>
</dbReference>
<dbReference type="RefSeq" id="WP_109689420.1">
    <property type="nucleotide sequence ID" value="NZ_QGGL01000009.1"/>
</dbReference>
<keyword evidence="1 4" id="KW-0808">Transferase</keyword>
<dbReference type="EMBL" id="QGGL01000009">
    <property type="protein sequence ID" value="PWK12743.1"/>
    <property type="molecule type" value="Genomic_DNA"/>
</dbReference>
<dbReference type="InterPro" id="IPR016181">
    <property type="entry name" value="Acyl_CoA_acyltransferase"/>
</dbReference>
<accession>A0A316D7N7</accession>
<organism evidence="4 5">
    <name type="scientific">Tumebacillus permanentifrigoris</name>
    <dbReference type="NCBI Taxonomy" id="378543"/>
    <lineage>
        <taxon>Bacteria</taxon>
        <taxon>Bacillati</taxon>
        <taxon>Bacillota</taxon>
        <taxon>Bacilli</taxon>
        <taxon>Bacillales</taxon>
        <taxon>Alicyclobacillaceae</taxon>
        <taxon>Tumebacillus</taxon>
    </lineage>
</organism>
<dbReference type="InterPro" id="IPR050832">
    <property type="entry name" value="Bact_Acetyltransf"/>
</dbReference>
<reference evidence="4 5" key="1">
    <citation type="submission" date="2018-05" db="EMBL/GenBank/DDBJ databases">
        <title>Genomic Encyclopedia of Type Strains, Phase IV (KMG-IV): sequencing the most valuable type-strain genomes for metagenomic binning, comparative biology and taxonomic classification.</title>
        <authorList>
            <person name="Goeker M."/>
        </authorList>
    </citation>
    <scope>NUCLEOTIDE SEQUENCE [LARGE SCALE GENOMIC DNA]</scope>
    <source>
        <strain evidence="4 5">DSM 18773</strain>
    </source>
</reference>
<keyword evidence="2" id="KW-0012">Acyltransferase</keyword>
<comment type="caution">
    <text evidence="4">The sequence shown here is derived from an EMBL/GenBank/DDBJ whole genome shotgun (WGS) entry which is preliminary data.</text>
</comment>
<evidence type="ECO:0000256" key="1">
    <source>
        <dbReference type="ARBA" id="ARBA00022679"/>
    </source>
</evidence>
<dbReference type="Gene3D" id="3.40.630.30">
    <property type="match status" value="1"/>
</dbReference>
<gene>
    <name evidence="4" type="ORF">C7459_10995</name>
</gene>
<dbReference type="Proteomes" id="UP000245634">
    <property type="component" value="Unassembled WGS sequence"/>
</dbReference>
<dbReference type="InterPro" id="IPR000182">
    <property type="entry name" value="GNAT_dom"/>
</dbReference>
<dbReference type="OrthoDB" id="9802340at2"/>
<evidence type="ECO:0000313" key="5">
    <source>
        <dbReference type="Proteomes" id="UP000245634"/>
    </source>
</evidence>
<dbReference type="SUPFAM" id="SSF55729">
    <property type="entry name" value="Acyl-CoA N-acyltransferases (Nat)"/>
    <property type="match status" value="1"/>
</dbReference>
<feature type="domain" description="N-acetyltransferase" evidence="3">
    <location>
        <begin position="3"/>
        <end position="162"/>
    </location>
</feature>
<evidence type="ECO:0000259" key="3">
    <source>
        <dbReference type="PROSITE" id="PS51186"/>
    </source>
</evidence>
<protein>
    <submittedName>
        <fullName evidence="4">Putative acetyltransferase</fullName>
    </submittedName>
</protein>
<dbReference type="PROSITE" id="PS51186">
    <property type="entry name" value="GNAT"/>
    <property type="match status" value="1"/>
</dbReference>
<dbReference type="Pfam" id="PF00583">
    <property type="entry name" value="Acetyltransf_1"/>
    <property type="match status" value="1"/>
</dbReference>
<name>A0A316D7N7_9BACL</name>
<evidence type="ECO:0000256" key="2">
    <source>
        <dbReference type="ARBA" id="ARBA00023315"/>
    </source>
</evidence>
<keyword evidence="5" id="KW-1185">Reference proteome</keyword>
<evidence type="ECO:0000313" key="4">
    <source>
        <dbReference type="EMBL" id="PWK12743.1"/>
    </source>
</evidence>
<dbReference type="AlphaFoldDB" id="A0A316D7N7"/>
<dbReference type="CDD" id="cd04301">
    <property type="entry name" value="NAT_SF"/>
    <property type="match status" value="1"/>
</dbReference>
<dbReference type="PANTHER" id="PTHR43877">
    <property type="entry name" value="AMINOALKYLPHOSPHONATE N-ACETYLTRANSFERASE-RELATED-RELATED"/>
    <property type="match status" value="1"/>
</dbReference>
<proteinExistence type="predicted"/>
<sequence>MGLTIRVVRASDAERIYEMGLQENVLPYVSYSPSMRLETIQEQYNQPNPHQHQFVAELDGVVVGLIGLTTFTGRRAHIGYLYLYVDQACHGQGVGSAMFTKIIDLADNWLRLERLELVVLSSNPHAQALYERFGFGVEGRKVAANFVQGKFEDEILMARFRPAGELSHNQTT</sequence>